<dbReference type="InterPro" id="IPR036388">
    <property type="entry name" value="WH-like_DNA-bd_sf"/>
</dbReference>
<feature type="domain" description="Methylated-DNA-[protein]-cysteine S-methyltransferase DNA binding" evidence="2">
    <location>
        <begin position="4"/>
        <end position="82"/>
    </location>
</feature>
<protein>
    <recommendedName>
        <fullName evidence="2">Methylated-DNA-[protein]-cysteine S-methyltransferase DNA binding domain-containing protein</fullName>
    </recommendedName>
</protein>
<name>A0A845BNF4_9NEIS</name>
<dbReference type="AlphaFoldDB" id="A0A845BNF4"/>
<evidence type="ECO:0000313" key="4">
    <source>
        <dbReference type="Proteomes" id="UP000467214"/>
    </source>
</evidence>
<organism evidence="3 4">
    <name type="scientific">Craterilacuibacter sinensis</name>
    <dbReference type="NCBI Taxonomy" id="2686017"/>
    <lineage>
        <taxon>Bacteria</taxon>
        <taxon>Pseudomonadati</taxon>
        <taxon>Pseudomonadota</taxon>
        <taxon>Betaproteobacteria</taxon>
        <taxon>Neisseriales</taxon>
        <taxon>Neisseriaceae</taxon>
        <taxon>Craterilacuibacter</taxon>
    </lineage>
</organism>
<dbReference type="EMBL" id="WSSB01000002">
    <property type="protein sequence ID" value="MXR35981.1"/>
    <property type="molecule type" value="Genomic_DNA"/>
</dbReference>
<sequence length="98" mass="10869">MSPEFEWRVLGVVHAIPAGRVSSYGRVAELAGFPRHARHVGRLLANAEGVPWQRVVTAGGRIARAGTEAADWQRLLLEHEGIVFEESGRIDLVRYGWP</sequence>
<dbReference type="InterPro" id="IPR052520">
    <property type="entry name" value="ATL_DNA_repair"/>
</dbReference>
<keyword evidence="1" id="KW-0227">DNA damage</keyword>
<dbReference type="PANTHER" id="PTHR42942">
    <property type="entry name" value="6-O-METHYLGUANINE DNA METHYLTRANSFERASE"/>
    <property type="match status" value="1"/>
</dbReference>
<dbReference type="GO" id="GO:0003824">
    <property type="term" value="F:catalytic activity"/>
    <property type="evidence" value="ECO:0007669"/>
    <property type="project" value="InterPro"/>
</dbReference>
<dbReference type="PANTHER" id="PTHR42942:SF1">
    <property type="entry name" value="ALKYLTRANSFERASE-LIKE PROTEIN 1"/>
    <property type="match status" value="1"/>
</dbReference>
<dbReference type="InterPro" id="IPR036217">
    <property type="entry name" value="MethylDNA_cys_MeTrfase_DNAb"/>
</dbReference>
<evidence type="ECO:0000259" key="2">
    <source>
        <dbReference type="Pfam" id="PF01035"/>
    </source>
</evidence>
<gene>
    <name evidence="3" type="ORF">GQF02_03200</name>
</gene>
<comment type="caution">
    <text evidence="3">The sequence shown here is derived from an EMBL/GenBank/DDBJ whole genome shotgun (WGS) entry which is preliminary data.</text>
</comment>
<evidence type="ECO:0000256" key="1">
    <source>
        <dbReference type="ARBA" id="ARBA00022763"/>
    </source>
</evidence>
<accession>A0A845BNF4</accession>
<dbReference type="Gene3D" id="1.10.10.10">
    <property type="entry name" value="Winged helix-like DNA-binding domain superfamily/Winged helix DNA-binding domain"/>
    <property type="match status" value="1"/>
</dbReference>
<dbReference type="Proteomes" id="UP000467214">
    <property type="component" value="Unassembled WGS sequence"/>
</dbReference>
<dbReference type="InterPro" id="IPR014048">
    <property type="entry name" value="MethylDNA_cys_MeTrfase_DNA-bd"/>
</dbReference>
<proteinExistence type="predicted"/>
<reference evidence="3 4" key="1">
    <citation type="submission" date="2019-12" db="EMBL/GenBank/DDBJ databases">
        <title>Neisseriaceae gen. nov. sp. Genome sequencing and assembly.</title>
        <authorList>
            <person name="Liu Z."/>
            <person name="Li A."/>
        </authorList>
    </citation>
    <scope>NUCLEOTIDE SEQUENCE [LARGE SCALE GENOMIC DNA]</scope>
    <source>
        <strain evidence="3 4">B2N2-7</strain>
    </source>
</reference>
<dbReference type="GO" id="GO:0006281">
    <property type="term" value="P:DNA repair"/>
    <property type="evidence" value="ECO:0007669"/>
    <property type="project" value="InterPro"/>
</dbReference>
<dbReference type="SUPFAM" id="SSF46767">
    <property type="entry name" value="Methylated DNA-protein cysteine methyltransferase, C-terminal domain"/>
    <property type="match status" value="1"/>
</dbReference>
<dbReference type="Pfam" id="PF01035">
    <property type="entry name" value="DNA_binding_1"/>
    <property type="match status" value="1"/>
</dbReference>
<dbReference type="CDD" id="cd06445">
    <property type="entry name" value="ATase"/>
    <property type="match status" value="1"/>
</dbReference>
<keyword evidence="4" id="KW-1185">Reference proteome</keyword>
<dbReference type="RefSeq" id="WP_124734995.1">
    <property type="nucleotide sequence ID" value="NZ_WSSB01000002.1"/>
</dbReference>
<evidence type="ECO:0000313" key="3">
    <source>
        <dbReference type="EMBL" id="MXR35981.1"/>
    </source>
</evidence>